<feature type="region of interest" description="Disordered" evidence="4">
    <location>
        <begin position="1"/>
        <end position="23"/>
    </location>
</feature>
<comment type="caution">
    <text evidence="5">The sequence shown here is derived from an EMBL/GenBank/DDBJ whole genome shotgun (WGS) entry which is preliminary data.</text>
</comment>
<dbReference type="InterPro" id="IPR051071">
    <property type="entry name" value="LRR-bact_E3_ubiq_ligases"/>
</dbReference>
<dbReference type="Gene3D" id="3.80.10.10">
    <property type="entry name" value="Ribonuclease Inhibitor"/>
    <property type="match status" value="1"/>
</dbReference>
<dbReference type="PANTHER" id="PTHR47114:SF2">
    <property type="entry name" value="OLIGODENDROCYTE-MYELIN GLYCOPROTEIN"/>
    <property type="match status" value="1"/>
</dbReference>
<accession>A0A261UXG1</accession>
<dbReference type="PANTHER" id="PTHR47114">
    <property type="match status" value="1"/>
</dbReference>
<organism evidence="5 6">
    <name type="scientific">Bordetella genomosp. 11</name>
    <dbReference type="NCBI Taxonomy" id="1416808"/>
    <lineage>
        <taxon>Bacteria</taxon>
        <taxon>Pseudomonadati</taxon>
        <taxon>Pseudomonadota</taxon>
        <taxon>Betaproteobacteria</taxon>
        <taxon>Burkholderiales</taxon>
        <taxon>Alcaligenaceae</taxon>
        <taxon>Bordetella</taxon>
    </lineage>
</organism>
<evidence type="ECO:0000313" key="6">
    <source>
        <dbReference type="Proteomes" id="UP000215767"/>
    </source>
</evidence>
<dbReference type="SUPFAM" id="SSF52058">
    <property type="entry name" value="L domain-like"/>
    <property type="match status" value="1"/>
</dbReference>
<sequence>MAGSQLESLGPRGPALAEPKRQNVARALTPAERQALDEYVSQGKPPEQRAQAAERIACFIGTNGSALALDDLNLTRLPDIVKTLRLDTLDVSGNRLEELALPAEVTFLHVSRNALTAMPVLPEGTRMVFAADNRIREFHGPLPDTLGYVQAPNNMLDALPPFPASLVQFDIEGNTGKLTQAAVDARIRGPLVVKESHVRV</sequence>
<proteinExistence type="inferred from homology"/>
<protein>
    <recommendedName>
        <fullName evidence="7">Leucine-rich repeat domain-containing protein</fullName>
    </recommendedName>
</protein>
<evidence type="ECO:0000256" key="4">
    <source>
        <dbReference type="SAM" id="MobiDB-lite"/>
    </source>
</evidence>
<evidence type="ECO:0000256" key="1">
    <source>
        <dbReference type="ARBA" id="ARBA00009868"/>
    </source>
</evidence>
<evidence type="ECO:0000256" key="2">
    <source>
        <dbReference type="ARBA" id="ARBA00022614"/>
    </source>
</evidence>
<evidence type="ECO:0000256" key="3">
    <source>
        <dbReference type="ARBA" id="ARBA00022737"/>
    </source>
</evidence>
<name>A0A261UXG1_9BORD</name>
<evidence type="ECO:0008006" key="7">
    <source>
        <dbReference type="Google" id="ProtNLM"/>
    </source>
</evidence>
<evidence type="ECO:0000313" key="5">
    <source>
        <dbReference type="EMBL" id="OZI66345.1"/>
    </source>
</evidence>
<reference evidence="6" key="1">
    <citation type="submission" date="2017-05" db="EMBL/GenBank/DDBJ databases">
        <title>Complete and WGS of Bordetella genogroups.</title>
        <authorList>
            <person name="Spilker T."/>
            <person name="Lipuma J."/>
        </authorList>
    </citation>
    <scope>NUCLEOTIDE SEQUENCE [LARGE SCALE GENOMIC DNA]</scope>
    <source>
        <strain evidence="6">AU8856</strain>
    </source>
</reference>
<comment type="similarity">
    <text evidence="1">Belongs to the LRR-containing bacterial E3 ligase family.</text>
</comment>
<keyword evidence="3" id="KW-0677">Repeat</keyword>
<dbReference type="InterPro" id="IPR032675">
    <property type="entry name" value="LRR_dom_sf"/>
</dbReference>
<dbReference type="Proteomes" id="UP000215767">
    <property type="component" value="Unassembled WGS sequence"/>
</dbReference>
<gene>
    <name evidence="5" type="ORF">CAL28_00940</name>
</gene>
<dbReference type="EMBL" id="NEVS01000001">
    <property type="protein sequence ID" value="OZI66345.1"/>
    <property type="molecule type" value="Genomic_DNA"/>
</dbReference>
<keyword evidence="2" id="KW-0433">Leucine-rich repeat</keyword>
<keyword evidence="6" id="KW-1185">Reference proteome</keyword>
<dbReference type="AlphaFoldDB" id="A0A261UXG1"/>